<keyword evidence="1" id="KW-0808">Transferase</keyword>
<dbReference type="OrthoDB" id="2139606at2759"/>
<evidence type="ECO:0000256" key="1">
    <source>
        <dbReference type="ARBA" id="ARBA00022679"/>
    </source>
</evidence>
<dbReference type="SUPFAM" id="SSF56672">
    <property type="entry name" value="DNA/RNA polymerases"/>
    <property type="match status" value="1"/>
</dbReference>
<evidence type="ECO:0000313" key="8">
    <source>
        <dbReference type="EMBL" id="GBN01519.1"/>
    </source>
</evidence>
<dbReference type="EMBL" id="BGPR01004625">
    <property type="protein sequence ID" value="GBN01519.1"/>
    <property type="molecule type" value="Genomic_DNA"/>
</dbReference>
<dbReference type="CDD" id="cd09274">
    <property type="entry name" value="RNase_HI_RT_Ty3"/>
    <property type="match status" value="1"/>
</dbReference>
<dbReference type="PANTHER" id="PTHR37984">
    <property type="entry name" value="PROTEIN CBG26694"/>
    <property type="match status" value="1"/>
</dbReference>
<dbReference type="Pfam" id="PF17917">
    <property type="entry name" value="RT_RNaseH"/>
    <property type="match status" value="1"/>
</dbReference>
<dbReference type="InterPro" id="IPR043502">
    <property type="entry name" value="DNA/RNA_pol_sf"/>
</dbReference>
<keyword evidence="5" id="KW-0378">Hydrolase</keyword>
<keyword evidence="9" id="KW-1185">Reference proteome</keyword>
<keyword evidence="2" id="KW-0548">Nucleotidyltransferase</keyword>
<dbReference type="PANTHER" id="PTHR37984:SF5">
    <property type="entry name" value="PROTEIN NYNRIN-LIKE"/>
    <property type="match status" value="1"/>
</dbReference>
<name>A0A4Y2KHM2_ARAVE</name>
<dbReference type="AlphaFoldDB" id="A0A4Y2KHM2"/>
<protein>
    <recommendedName>
        <fullName evidence="7">Reverse transcriptase RNase H-like domain-containing protein</fullName>
    </recommendedName>
</protein>
<evidence type="ECO:0000256" key="6">
    <source>
        <dbReference type="ARBA" id="ARBA00022918"/>
    </source>
</evidence>
<gene>
    <name evidence="8" type="ORF">AVEN_191743_1</name>
</gene>
<dbReference type="InterPro" id="IPR050951">
    <property type="entry name" value="Retrovirus_Pol_polyprotein"/>
</dbReference>
<evidence type="ECO:0000256" key="4">
    <source>
        <dbReference type="ARBA" id="ARBA00022759"/>
    </source>
</evidence>
<keyword evidence="3" id="KW-0540">Nuclease</keyword>
<dbReference type="InterPro" id="IPR041373">
    <property type="entry name" value="RT_RNaseH"/>
</dbReference>
<accession>A0A4Y2KHM2</accession>
<dbReference type="GO" id="GO:0016787">
    <property type="term" value="F:hydrolase activity"/>
    <property type="evidence" value="ECO:0007669"/>
    <property type="project" value="UniProtKB-KW"/>
</dbReference>
<organism evidence="8 9">
    <name type="scientific">Araneus ventricosus</name>
    <name type="common">Orbweaver spider</name>
    <name type="synonym">Epeira ventricosa</name>
    <dbReference type="NCBI Taxonomy" id="182803"/>
    <lineage>
        <taxon>Eukaryota</taxon>
        <taxon>Metazoa</taxon>
        <taxon>Ecdysozoa</taxon>
        <taxon>Arthropoda</taxon>
        <taxon>Chelicerata</taxon>
        <taxon>Arachnida</taxon>
        <taxon>Araneae</taxon>
        <taxon>Araneomorphae</taxon>
        <taxon>Entelegynae</taxon>
        <taxon>Araneoidea</taxon>
        <taxon>Araneidae</taxon>
        <taxon>Araneus</taxon>
    </lineage>
</organism>
<dbReference type="Gene3D" id="3.10.20.370">
    <property type="match status" value="1"/>
</dbReference>
<evidence type="ECO:0000259" key="7">
    <source>
        <dbReference type="Pfam" id="PF17917"/>
    </source>
</evidence>
<evidence type="ECO:0000256" key="2">
    <source>
        <dbReference type="ARBA" id="ARBA00022695"/>
    </source>
</evidence>
<evidence type="ECO:0000256" key="5">
    <source>
        <dbReference type="ARBA" id="ARBA00022801"/>
    </source>
</evidence>
<evidence type="ECO:0000256" key="3">
    <source>
        <dbReference type="ARBA" id="ARBA00022722"/>
    </source>
</evidence>
<dbReference type="Proteomes" id="UP000499080">
    <property type="component" value="Unassembled WGS sequence"/>
</dbReference>
<evidence type="ECO:0000313" key="9">
    <source>
        <dbReference type="Proteomes" id="UP000499080"/>
    </source>
</evidence>
<dbReference type="GO" id="GO:0004519">
    <property type="term" value="F:endonuclease activity"/>
    <property type="evidence" value="ECO:0007669"/>
    <property type="project" value="UniProtKB-KW"/>
</dbReference>
<sequence>MVFVEILESLGTLFTDASDYAVGFVLQQFEEDSWKPLPFFSKKLTNAENGCGTYNRELIGIYLSIKQFKHILEKRQFTIHTDHKPLMPAIQKTSEKALPRQRRHLQYIPDFSIDIRHIGEKENIVSDSLSR</sequence>
<reference evidence="8 9" key="1">
    <citation type="journal article" date="2019" name="Sci. Rep.">
        <title>Orb-weaving spider Araneus ventricosus genome elucidates the spidroin gene catalogue.</title>
        <authorList>
            <person name="Kono N."/>
            <person name="Nakamura H."/>
            <person name="Ohtoshi R."/>
            <person name="Moran D.A.P."/>
            <person name="Shinohara A."/>
            <person name="Yoshida Y."/>
            <person name="Fujiwara M."/>
            <person name="Mori M."/>
            <person name="Tomita M."/>
            <person name="Arakawa K."/>
        </authorList>
    </citation>
    <scope>NUCLEOTIDE SEQUENCE [LARGE SCALE GENOMIC DNA]</scope>
</reference>
<comment type="caution">
    <text evidence="8">The sequence shown here is derived from an EMBL/GenBank/DDBJ whole genome shotgun (WGS) entry which is preliminary data.</text>
</comment>
<keyword evidence="4" id="KW-0255">Endonuclease</keyword>
<dbReference type="GO" id="GO:0003964">
    <property type="term" value="F:RNA-directed DNA polymerase activity"/>
    <property type="evidence" value="ECO:0007669"/>
    <property type="project" value="UniProtKB-KW"/>
</dbReference>
<keyword evidence="6" id="KW-0695">RNA-directed DNA polymerase</keyword>
<proteinExistence type="predicted"/>
<feature type="domain" description="Reverse transcriptase RNase H-like" evidence="7">
    <location>
        <begin position="13"/>
        <end position="108"/>
    </location>
</feature>